<evidence type="ECO:0000256" key="1">
    <source>
        <dbReference type="SAM" id="MobiDB-lite"/>
    </source>
</evidence>
<accession>A0A0F7UKC9</accession>
<feature type="region of interest" description="Disordered" evidence="1">
    <location>
        <begin position="1"/>
        <end position="29"/>
    </location>
</feature>
<dbReference type="AlphaFoldDB" id="A0A0F7UKC9"/>
<reference evidence="2" key="1">
    <citation type="journal article" date="2015" name="PLoS ONE">
        <title>Comprehensive Evaluation of Toxoplasma gondii VEG and Neospora caninum LIV Genomes with Tachyzoite Stage Transcriptome and Proteome Defines Novel Transcript Features.</title>
        <authorList>
            <person name="Ramaprasad A."/>
            <person name="Mourier T."/>
            <person name="Naeem R."/>
            <person name="Malas T.B."/>
            <person name="Moussa E."/>
            <person name="Panigrahi A."/>
            <person name="Vermont S.J."/>
            <person name="Otto T.D."/>
            <person name="Wastling J."/>
            <person name="Pain A."/>
        </authorList>
    </citation>
    <scope>NUCLEOTIDE SEQUENCE</scope>
    <source>
        <strain evidence="2">Liverpool</strain>
    </source>
</reference>
<evidence type="ECO:0000313" key="2">
    <source>
        <dbReference type="EMBL" id="CEL70549.1"/>
    </source>
</evidence>
<protein>
    <submittedName>
        <fullName evidence="2">Uncharacterized protein</fullName>
    </submittedName>
</protein>
<gene>
    <name evidence="2" type="ORF">BN1204_062330</name>
</gene>
<organism evidence="2">
    <name type="scientific">Neospora caninum (strain Liverpool)</name>
    <dbReference type="NCBI Taxonomy" id="572307"/>
    <lineage>
        <taxon>Eukaryota</taxon>
        <taxon>Sar</taxon>
        <taxon>Alveolata</taxon>
        <taxon>Apicomplexa</taxon>
        <taxon>Conoidasida</taxon>
        <taxon>Coccidia</taxon>
        <taxon>Eucoccidiorida</taxon>
        <taxon>Eimeriorina</taxon>
        <taxon>Sarcocystidae</taxon>
        <taxon>Neospora</taxon>
    </lineage>
</organism>
<proteinExistence type="predicted"/>
<name>A0A0F7UKC9_NEOCL</name>
<sequence length="113" mass="12019">MHRLHMLHHQVSTMKTGSDPRPVSTGSDQQKCCCSCCAKERGEAACRESGGSATYERQGCEPPVAPDRADDPYTAMLRHQGRTSAPRVGGCPFAGMVATGVCPVTGKRAEALQ</sequence>
<dbReference type="EMBL" id="LN714487">
    <property type="protein sequence ID" value="CEL70549.1"/>
    <property type="molecule type" value="Genomic_DNA"/>
</dbReference>